<gene>
    <name evidence="1" type="ORF">MiSe_95260</name>
</gene>
<name>A0AAV3XPN1_9CYAN</name>
<dbReference type="Proteomes" id="UP001050975">
    <property type="component" value="Unassembled WGS sequence"/>
</dbReference>
<keyword evidence="2" id="KW-1185">Reference proteome</keyword>
<sequence length="82" mass="9314">MSGNQFTDFGARRSTIFGKNQKLLDAVPLRGRVYLRVSQTWNMSGNTFTDFGARRSTIFGKNQKLLDAVPLRGRVYLRVSQT</sequence>
<dbReference type="AlphaFoldDB" id="A0AAV3XPN1"/>
<evidence type="ECO:0000313" key="2">
    <source>
        <dbReference type="Proteomes" id="UP001050975"/>
    </source>
</evidence>
<dbReference type="EMBL" id="BLAY01000731">
    <property type="protein sequence ID" value="GET44693.1"/>
    <property type="molecule type" value="Genomic_DNA"/>
</dbReference>
<organism evidence="1 2">
    <name type="scientific">Microseira wollei NIES-4236</name>
    <dbReference type="NCBI Taxonomy" id="2530354"/>
    <lineage>
        <taxon>Bacteria</taxon>
        <taxon>Bacillati</taxon>
        <taxon>Cyanobacteriota</taxon>
        <taxon>Cyanophyceae</taxon>
        <taxon>Oscillatoriophycideae</taxon>
        <taxon>Aerosakkonematales</taxon>
        <taxon>Aerosakkonemataceae</taxon>
        <taxon>Microseira</taxon>
    </lineage>
</organism>
<protein>
    <recommendedName>
        <fullName evidence="3">Transposase</fullName>
    </recommendedName>
</protein>
<evidence type="ECO:0000313" key="1">
    <source>
        <dbReference type="EMBL" id="GET44693.1"/>
    </source>
</evidence>
<proteinExistence type="predicted"/>
<reference evidence="1" key="1">
    <citation type="submission" date="2019-10" db="EMBL/GenBank/DDBJ databases">
        <title>Draft genome sequece of Microseira wollei NIES-4236.</title>
        <authorList>
            <person name="Yamaguchi H."/>
            <person name="Suzuki S."/>
            <person name="Kawachi M."/>
        </authorList>
    </citation>
    <scope>NUCLEOTIDE SEQUENCE</scope>
    <source>
        <strain evidence="1">NIES-4236</strain>
    </source>
</reference>
<evidence type="ECO:0008006" key="3">
    <source>
        <dbReference type="Google" id="ProtNLM"/>
    </source>
</evidence>
<accession>A0AAV3XPN1</accession>
<comment type="caution">
    <text evidence="1">The sequence shown here is derived from an EMBL/GenBank/DDBJ whole genome shotgun (WGS) entry which is preliminary data.</text>
</comment>